<evidence type="ECO:0000313" key="2">
    <source>
        <dbReference type="EMBL" id="PEM49104.1"/>
    </source>
</evidence>
<evidence type="ECO:0000313" key="3">
    <source>
        <dbReference type="Proteomes" id="UP000220621"/>
    </source>
</evidence>
<dbReference type="EMBL" id="NUDL01000096">
    <property type="protein sequence ID" value="PEM49104.1"/>
    <property type="molecule type" value="Genomic_DNA"/>
</dbReference>
<comment type="caution">
    <text evidence="2">The sequence shown here is derived from an EMBL/GenBank/DDBJ whole genome shotgun (WGS) entry which is preliminary data.</text>
</comment>
<dbReference type="RefSeq" id="WP_098103273.1">
    <property type="nucleotide sequence ID" value="NZ_NUDL01000096.1"/>
</dbReference>
<dbReference type="InterPro" id="IPR006520">
    <property type="entry name" value="Dit_BPSPP_N"/>
</dbReference>
<gene>
    <name evidence="2" type="ORF">CN611_25330</name>
</gene>
<dbReference type="NCBIfam" id="TIGR01633">
    <property type="entry name" value="phi3626_gp14_N"/>
    <property type="match status" value="1"/>
</dbReference>
<organism evidence="2 3">
    <name type="scientific">Bacillus wiedmannii</name>
    <dbReference type="NCBI Taxonomy" id="1890302"/>
    <lineage>
        <taxon>Bacteria</taxon>
        <taxon>Bacillati</taxon>
        <taxon>Bacillota</taxon>
        <taxon>Bacilli</taxon>
        <taxon>Bacillales</taxon>
        <taxon>Bacillaceae</taxon>
        <taxon>Bacillus</taxon>
        <taxon>Bacillus cereus group</taxon>
    </lineage>
</organism>
<dbReference type="AlphaFoldDB" id="A0A2A8BHH0"/>
<feature type="domain" description="Siphovirus-type tail component RIFT-related" evidence="1">
    <location>
        <begin position="9"/>
        <end position="126"/>
    </location>
</feature>
<proteinExistence type="predicted"/>
<name>A0A2A8BHH0_9BACI</name>
<sequence>MSLTIAGKRLSQLNLALLPGYQHPASPPIRDYTVSIPGRPGAYYFGSDTDPLQFNLPLIIKPQKDRYSLATAIRKMVAVFIDPYGRPKTVKLIFDYEPDKYYLVRYSGSIPIDRYFSMGKFELPLIAYDPHAYSIIESTEEVMWGDDIPFMSDILFGGNDSSYVVTEPQNLSVKNAGTKVSRPVVEISGSATSLTLNMNGEVFSFGTFTDSTFVIDAEKYAVIKDGKNFLFQLKGNLEKLDLKPGANVVQIGGSNLNINIAFKYRAKYT</sequence>
<dbReference type="Proteomes" id="UP000220621">
    <property type="component" value="Unassembled WGS sequence"/>
</dbReference>
<protein>
    <submittedName>
        <fullName evidence="2">Phage tail protein</fullName>
    </submittedName>
</protein>
<dbReference type="Gene3D" id="2.40.30.200">
    <property type="match status" value="1"/>
</dbReference>
<dbReference type="Pfam" id="PF05709">
    <property type="entry name" value="Sipho_tail"/>
    <property type="match status" value="1"/>
</dbReference>
<dbReference type="InterPro" id="IPR008841">
    <property type="entry name" value="Siphovirus-type_tail_N"/>
</dbReference>
<evidence type="ECO:0000259" key="1">
    <source>
        <dbReference type="Pfam" id="PF05709"/>
    </source>
</evidence>
<accession>A0A2A8BHH0</accession>
<reference evidence="2 3" key="1">
    <citation type="submission" date="2017-09" db="EMBL/GenBank/DDBJ databases">
        <title>Large-scale bioinformatics analysis of Bacillus genomes uncovers conserved roles of natural products in bacterial physiology.</title>
        <authorList>
            <consortium name="Agbiome Team Llc"/>
            <person name="Bleich R.M."/>
            <person name="Grubbs K.J."/>
            <person name="Santa Maria K.C."/>
            <person name="Allen S.E."/>
            <person name="Farag S."/>
            <person name="Shank E.A."/>
            <person name="Bowers A."/>
        </authorList>
    </citation>
    <scope>NUCLEOTIDE SEQUENCE [LARGE SCALE GENOMIC DNA]</scope>
    <source>
        <strain evidence="2 3">AFS010764</strain>
    </source>
</reference>